<dbReference type="EMBL" id="JAKRRX010000291">
    <property type="protein sequence ID" value="MCW8336585.1"/>
    <property type="molecule type" value="Genomic_DNA"/>
</dbReference>
<reference evidence="2" key="1">
    <citation type="submission" date="2022-02" db="EMBL/GenBank/DDBJ databases">
        <title>Vibrio sp. nov., a new bacterium isolated from Bohai sea, China.</title>
        <authorList>
            <person name="Yuan Y."/>
        </authorList>
    </citation>
    <scope>NUCLEOTIDE SEQUENCE</scope>
    <source>
        <strain evidence="2">DBSS07</strain>
    </source>
</reference>
<sequence>EFPFVNGFEPISKFKFLGSLLRNKTRMPVHPVKHLFFAFWLFEGDASQFSIVRCNTSNDFVENTENRDVDSKILELISEGKSMECVHGITGKSRCYIRRVCELHGIEHSSNQNAHSELIRNKVISMAELGRNRQEIAEELSLGIGYVEQVISNTPGLVAHRKKLWILRKVRSSYRELRMARKVHPDWIRKDFKQIHNRAFFYLYRNARRLLESVLPAKLRARGTKFDWVKEDERLYEAISKMKKLDDLSISALGHHVQDHGHLRRNLKRLTKTKKLLRELNFL</sequence>
<evidence type="ECO:0000313" key="3">
    <source>
        <dbReference type="Proteomes" id="UP001155586"/>
    </source>
</evidence>
<dbReference type="InterPro" id="IPR032750">
    <property type="entry name" value="TnsD_C"/>
</dbReference>
<evidence type="ECO:0000259" key="1">
    <source>
        <dbReference type="Pfam" id="PF15978"/>
    </source>
</evidence>
<feature type="non-terminal residue" evidence="2">
    <location>
        <position position="1"/>
    </location>
</feature>
<gene>
    <name evidence="2" type="ORF">MD483_22520</name>
</gene>
<name>A0A9X3CJ38_9VIBR</name>
<keyword evidence="3" id="KW-1185">Reference proteome</keyword>
<comment type="caution">
    <text evidence="2">The sequence shown here is derived from an EMBL/GenBank/DDBJ whole genome shotgun (WGS) entry which is preliminary data.</text>
</comment>
<accession>A0A9X3CJ38</accession>
<proteinExistence type="predicted"/>
<dbReference type="RefSeq" id="WP_265689666.1">
    <property type="nucleotide sequence ID" value="NZ_JAKRRX010000291.1"/>
</dbReference>
<organism evidence="2 3">
    <name type="scientific">Vibrio paucivorans</name>
    <dbReference type="NCBI Taxonomy" id="2829489"/>
    <lineage>
        <taxon>Bacteria</taxon>
        <taxon>Pseudomonadati</taxon>
        <taxon>Pseudomonadota</taxon>
        <taxon>Gammaproteobacteria</taxon>
        <taxon>Vibrionales</taxon>
        <taxon>Vibrionaceae</taxon>
        <taxon>Vibrio</taxon>
    </lineage>
</organism>
<protein>
    <recommendedName>
        <fullName evidence="1">Transposon Tn7 transposition protein TnsD C-terminal domain-containing protein</fullName>
    </recommendedName>
</protein>
<dbReference type="Proteomes" id="UP001155586">
    <property type="component" value="Unassembled WGS sequence"/>
</dbReference>
<dbReference type="AlphaFoldDB" id="A0A9X3CJ38"/>
<feature type="domain" description="Transposon Tn7 transposition protein TnsD C-terminal" evidence="1">
    <location>
        <begin position="19"/>
        <end position="277"/>
    </location>
</feature>
<dbReference type="Pfam" id="PF15978">
    <property type="entry name" value="TnsD"/>
    <property type="match status" value="1"/>
</dbReference>
<evidence type="ECO:0000313" key="2">
    <source>
        <dbReference type="EMBL" id="MCW8336585.1"/>
    </source>
</evidence>